<protein>
    <recommendedName>
        <fullName evidence="2">NodB homology domain-containing protein</fullName>
    </recommendedName>
</protein>
<reference evidence="4" key="1">
    <citation type="submission" date="2020-01" db="EMBL/GenBank/DDBJ databases">
        <title>'Steroidobacter agaridevorans' sp. nov., agar-degrading bacteria isolated from rhizosphere soils.</title>
        <authorList>
            <person name="Ikenaga M."/>
            <person name="Kataoka M."/>
            <person name="Murouchi A."/>
            <person name="Katsuragi S."/>
            <person name="Sakai M."/>
        </authorList>
    </citation>
    <scope>NUCLEOTIDE SEQUENCE [LARGE SCALE GENOMIC DNA]</scope>
    <source>
        <strain evidence="4">YU21-B</strain>
    </source>
</reference>
<feature type="domain" description="NodB homology" evidence="2">
    <location>
        <begin position="66"/>
        <end position="252"/>
    </location>
</feature>
<dbReference type="CDD" id="cd10917">
    <property type="entry name" value="CE4_NodB_like_6s_7s"/>
    <property type="match status" value="1"/>
</dbReference>
<dbReference type="EMBL" id="BLJN01000010">
    <property type="protein sequence ID" value="GFE84758.1"/>
    <property type="molecule type" value="Genomic_DNA"/>
</dbReference>
<gene>
    <name evidence="3" type="ORF">GCM10011487_67580</name>
</gene>
<evidence type="ECO:0000256" key="1">
    <source>
        <dbReference type="SAM" id="MobiDB-lite"/>
    </source>
</evidence>
<name>A0A829YQ75_9GAMM</name>
<dbReference type="Gene3D" id="3.20.20.370">
    <property type="entry name" value="Glycoside hydrolase/deacetylase"/>
    <property type="match status" value="1"/>
</dbReference>
<dbReference type="PANTHER" id="PTHR10587">
    <property type="entry name" value="GLYCOSYL TRANSFERASE-RELATED"/>
    <property type="match status" value="1"/>
</dbReference>
<dbReference type="InterPro" id="IPR002509">
    <property type="entry name" value="NODB_dom"/>
</dbReference>
<dbReference type="Pfam" id="PF01522">
    <property type="entry name" value="Polysacc_deac_1"/>
    <property type="match status" value="1"/>
</dbReference>
<comment type="caution">
    <text evidence="3">The sequence shown here is derived from an EMBL/GenBank/DDBJ whole genome shotgun (WGS) entry which is preliminary data.</text>
</comment>
<proteinExistence type="predicted"/>
<dbReference type="AlphaFoldDB" id="A0A829YQ75"/>
<dbReference type="GO" id="GO:0016810">
    <property type="term" value="F:hydrolase activity, acting on carbon-nitrogen (but not peptide) bonds"/>
    <property type="evidence" value="ECO:0007669"/>
    <property type="project" value="InterPro"/>
</dbReference>
<organism evidence="3 4">
    <name type="scientific">Steroidobacter agaridevorans</name>
    <dbReference type="NCBI Taxonomy" id="2695856"/>
    <lineage>
        <taxon>Bacteria</taxon>
        <taxon>Pseudomonadati</taxon>
        <taxon>Pseudomonadota</taxon>
        <taxon>Gammaproteobacteria</taxon>
        <taxon>Steroidobacterales</taxon>
        <taxon>Steroidobacteraceae</taxon>
        <taxon>Steroidobacter</taxon>
    </lineage>
</organism>
<accession>A0A829YQ75</accession>
<keyword evidence="4" id="KW-1185">Reference proteome</keyword>
<sequence>MSLCRADKFLLASAAVTVGSAAVFGPSAWSLGVPFGAHALLMVDGIFRPESAVLYPTLIRGRTDQPQVALTFDDGPDPEITPAVLDMLAEYDARATFFVIGRHLEKHRALGERIHREGHELGNHSWQHSYLLNFSSAAGHGVEMDRCSQLIKSVTESEREPLYRPPVGLKSPAMARAAHQRNLNVVAWSIHSRDTFARDPRAVANGVVRRIRPGDIVLMHDGHDRDNRHRPLILEALPLLLQGLRERGLKSVTVSGLSNETQPATPAPNDARLASDDARS</sequence>
<evidence type="ECO:0000313" key="3">
    <source>
        <dbReference type="EMBL" id="GFE84758.1"/>
    </source>
</evidence>
<dbReference type="SUPFAM" id="SSF88713">
    <property type="entry name" value="Glycoside hydrolase/deacetylase"/>
    <property type="match status" value="1"/>
</dbReference>
<dbReference type="Proteomes" id="UP000445000">
    <property type="component" value="Unassembled WGS sequence"/>
</dbReference>
<evidence type="ECO:0000259" key="2">
    <source>
        <dbReference type="PROSITE" id="PS51677"/>
    </source>
</evidence>
<dbReference type="PROSITE" id="PS51677">
    <property type="entry name" value="NODB"/>
    <property type="match status" value="1"/>
</dbReference>
<dbReference type="GO" id="GO:0005975">
    <property type="term" value="P:carbohydrate metabolic process"/>
    <property type="evidence" value="ECO:0007669"/>
    <property type="project" value="InterPro"/>
</dbReference>
<dbReference type="InterPro" id="IPR011330">
    <property type="entry name" value="Glyco_hydro/deAcase_b/a-brl"/>
</dbReference>
<dbReference type="InterPro" id="IPR050248">
    <property type="entry name" value="Polysacc_deacetylase_ArnD"/>
</dbReference>
<dbReference type="RefSeq" id="WP_209005517.1">
    <property type="nucleotide sequence ID" value="NZ_BLJN01000010.1"/>
</dbReference>
<feature type="compositionally biased region" description="Polar residues" evidence="1">
    <location>
        <begin position="255"/>
        <end position="264"/>
    </location>
</feature>
<feature type="region of interest" description="Disordered" evidence="1">
    <location>
        <begin position="255"/>
        <end position="280"/>
    </location>
</feature>
<evidence type="ECO:0000313" key="4">
    <source>
        <dbReference type="Proteomes" id="UP000445000"/>
    </source>
</evidence>